<evidence type="ECO:0000313" key="2">
    <source>
        <dbReference type="EMBL" id="MER2491206.1"/>
    </source>
</evidence>
<organism evidence="2 3">
    <name type="scientific">Catenovulum sediminis</name>
    <dbReference type="NCBI Taxonomy" id="1740262"/>
    <lineage>
        <taxon>Bacteria</taxon>
        <taxon>Pseudomonadati</taxon>
        <taxon>Pseudomonadota</taxon>
        <taxon>Gammaproteobacteria</taxon>
        <taxon>Alteromonadales</taxon>
        <taxon>Alteromonadaceae</taxon>
        <taxon>Catenovulum</taxon>
    </lineage>
</organism>
<feature type="domain" description="N-acetyltransferase" evidence="1">
    <location>
        <begin position="111"/>
        <end position="242"/>
    </location>
</feature>
<dbReference type="InterPro" id="IPR016181">
    <property type="entry name" value="Acyl_CoA_acyltransferase"/>
</dbReference>
<dbReference type="InterPro" id="IPR000182">
    <property type="entry name" value="GNAT_dom"/>
</dbReference>
<sequence>MKLASQKNIQNMVSLWQRYGARKQGAFWYSNSWPNRVWHDALAENQTIAQAHNLQLDRPQKLVVYPVQSCTGLSSSLGCKAGLNSALTLGFQLQLMNLNLTGRQFPHCDKTELTSISPNDDKLIHAFSKLCSLGFGYTIDTGVLQKVVQDNDVKLVFLSVANRQVATALLHCTGDTLGVYQLAVPEQYRGRGYAKSIMLHILHYAQRNEFEFVSLQASEMGLGIYQKLGFSISGRIDVYQQL</sequence>
<accession>A0ABV1RE62</accession>
<protein>
    <submittedName>
        <fullName evidence="2">GNAT family N-acetyltransferase</fullName>
    </submittedName>
</protein>
<dbReference type="SUPFAM" id="SSF55729">
    <property type="entry name" value="Acyl-CoA N-acyltransferases (Nat)"/>
    <property type="match status" value="1"/>
</dbReference>
<dbReference type="Pfam" id="PF13508">
    <property type="entry name" value="Acetyltransf_7"/>
    <property type="match status" value="1"/>
</dbReference>
<dbReference type="PROSITE" id="PS51186">
    <property type="entry name" value="GNAT"/>
    <property type="match status" value="1"/>
</dbReference>
<dbReference type="CDD" id="cd04301">
    <property type="entry name" value="NAT_SF"/>
    <property type="match status" value="1"/>
</dbReference>
<dbReference type="Gene3D" id="3.40.630.30">
    <property type="match status" value="1"/>
</dbReference>
<keyword evidence="3" id="KW-1185">Reference proteome</keyword>
<proteinExistence type="predicted"/>
<dbReference type="RefSeq" id="WP_350400874.1">
    <property type="nucleotide sequence ID" value="NZ_JBELOE010000093.1"/>
</dbReference>
<evidence type="ECO:0000313" key="3">
    <source>
        <dbReference type="Proteomes" id="UP001467690"/>
    </source>
</evidence>
<evidence type="ECO:0000259" key="1">
    <source>
        <dbReference type="PROSITE" id="PS51186"/>
    </source>
</evidence>
<dbReference type="EMBL" id="JBELOE010000093">
    <property type="protein sequence ID" value="MER2491206.1"/>
    <property type="molecule type" value="Genomic_DNA"/>
</dbReference>
<dbReference type="Proteomes" id="UP001467690">
    <property type="component" value="Unassembled WGS sequence"/>
</dbReference>
<name>A0ABV1RE62_9ALTE</name>
<gene>
    <name evidence="2" type="ORF">ABS311_04850</name>
</gene>
<comment type="caution">
    <text evidence="2">The sequence shown here is derived from an EMBL/GenBank/DDBJ whole genome shotgun (WGS) entry which is preliminary data.</text>
</comment>
<reference evidence="2 3" key="1">
    <citation type="submission" date="2024-06" db="EMBL/GenBank/DDBJ databases">
        <authorList>
            <person name="Chen R.Y."/>
        </authorList>
    </citation>
    <scope>NUCLEOTIDE SEQUENCE [LARGE SCALE GENOMIC DNA]</scope>
    <source>
        <strain evidence="2 3">D2</strain>
    </source>
</reference>